<evidence type="ECO:0000256" key="2">
    <source>
        <dbReference type="SAM" id="MobiDB-lite"/>
    </source>
</evidence>
<evidence type="ECO:0000259" key="3">
    <source>
        <dbReference type="PROSITE" id="PS50157"/>
    </source>
</evidence>
<sequence length="504" mass="53476">MRAHGVIDDGDGSGVAADKDGDDDDDGIGDVAVRRARVQRDDLRNSGGASSSGTVYALRANRPTRRHWVCKNCGVEFPSWEDFVRHGKCNSSEDDGDEEETDRSLQLWSLPSVADGQDGPMSAPARSKGKRSSREWRRTTSMGGSSDLSPSMSRSAYEAGEEEDVANLLVMLSSSKESSLSVDKQDRTLQPISFTQRPVSSNLGNTVHTMAPPPSSQFASTMPHGMFECKGCKKVFSSHQALGGHRASHNTVKGCFASKYEHNEFRIAAAFGSPDVGINVDASTEGGANAGTNAAVATTPIEPLVPALAAAPFRKKSKLHECSVCHRVFTTGQALGGHKRCHWLTSSSVDHTSSVANLTPLADDLVGAACKRLSFRPMLDASEPALELSIGANPPPLATATTGRAEVGGSSFHPHAPSPVYIQSAAIPRRGSHRNEPATTTPGSQKANDVEGFNTEAGDEADSTTVKIARFSDLKDVSLAGETTSWLQVGIASSSPRSRDDDEE</sequence>
<feature type="compositionally biased region" description="Polar residues" evidence="2">
    <location>
        <begin position="139"/>
        <end position="154"/>
    </location>
</feature>
<dbReference type="AlphaFoldDB" id="A0A8J5SYC2"/>
<evidence type="ECO:0000313" key="4">
    <source>
        <dbReference type="EMBL" id="KAG8083128.1"/>
    </source>
</evidence>
<feature type="domain" description="C2H2-type" evidence="3">
    <location>
        <begin position="320"/>
        <end position="342"/>
    </location>
</feature>
<feature type="domain" description="C2H2-type" evidence="3">
    <location>
        <begin position="227"/>
        <end position="254"/>
    </location>
</feature>
<dbReference type="Pfam" id="PF13912">
    <property type="entry name" value="zf-C2H2_6"/>
    <property type="match status" value="2"/>
</dbReference>
<dbReference type="EMBL" id="JAAALK010000086">
    <property type="protein sequence ID" value="KAG8083128.1"/>
    <property type="molecule type" value="Genomic_DNA"/>
</dbReference>
<reference evidence="4" key="1">
    <citation type="journal article" date="2021" name="bioRxiv">
        <title>Whole Genome Assembly and Annotation of Northern Wild Rice, Zizania palustris L., Supports a Whole Genome Duplication in the Zizania Genus.</title>
        <authorList>
            <person name="Haas M."/>
            <person name="Kono T."/>
            <person name="Macchietto M."/>
            <person name="Millas R."/>
            <person name="McGilp L."/>
            <person name="Shao M."/>
            <person name="Duquette J."/>
            <person name="Hirsch C.N."/>
            <person name="Kimball J."/>
        </authorList>
    </citation>
    <scope>NUCLEOTIDE SEQUENCE</scope>
    <source>
        <tissue evidence="4">Fresh leaf tissue</tissue>
    </source>
</reference>
<feature type="region of interest" description="Disordered" evidence="2">
    <location>
        <begin position="430"/>
        <end position="461"/>
    </location>
</feature>
<feature type="region of interest" description="Disordered" evidence="2">
    <location>
        <begin position="482"/>
        <end position="504"/>
    </location>
</feature>
<dbReference type="OrthoDB" id="6077919at2759"/>
<dbReference type="SMART" id="SM00355">
    <property type="entry name" value="ZnF_C2H2"/>
    <property type="match status" value="3"/>
</dbReference>
<accession>A0A8J5SYC2</accession>
<dbReference type="PANTHER" id="PTHR47068">
    <property type="entry name" value="OS02G0659100 PROTEIN"/>
    <property type="match status" value="1"/>
</dbReference>
<evidence type="ECO:0000313" key="5">
    <source>
        <dbReference type="Proteomes" id="UP000729402"/>
    </source>
</evidence>
<dbReference type="InterPro" id="IPR013087">
    <property type="entry name" value="Znf_C2H2_type"/>
</dbReference>
<keyword evidence="1" id="KW-0479">Metal-binding</keyword>
<proteinExistence type="predicted"/>
<feature type="compositionally biased region" description="Acidic residues" evidence="2">
    <location>
        <begin position="92"/>
        <end position="101"/>
    </location>
</feature>
<protein>
    <recommendedName>
        <fullName evidence="3">C2H2-type domain-containing protein</fullName>
    </recommendedName>
</protein>
<evidence type="ECO:0000256" key="1">
    <source>
        <dbReference type="PROSITE-ProRule" id="PRU00042"/>
    </source>
</evidence>
<name>A0A8J5SYC2_ZIZPA</name>
<keyword evidence="5" id="KW-1185">Reference proteome</keyword>
<dbReference type="PROSITE" id="PS00028">
    <property type="entry name" value="ZINC_FINGER_C2H2_1"/>
    <property type="match status" value="2"/>
</dbReference>
<dbReference type="GO" id="GO:0008270">
    <property type="term" value="F:zinc ion binding"/>
    <property type="evidence" value="ECO:0007669"/>
    <property type="project" value="UniProtKB-KW"/>
</dbReference>
<gene>
    <name evidence="4" type="ORF">GUJ93_ZPchr0014g47287</name>
</gene>
<keyword evidence="1" id="KW-0862">Zinc</keyword>
<dbReference type="Proteomes" id="UP000729402">
    <property type="component" value="Unassembled WGS sequence"/>
</dbReference>
<keyword evidence="1" id="KW-0863">Zinc-finger</keyword>
<organism evidence="4 5">
    <name type="scientific">Zizania palustris</name>
    <name type="common">Northern wild rice</name>
    <dbReference type="NCBI Taxonomy" id="103762"/>
    <lineage>
        <taxon>Eukaryota</taxon>
        <taxon>Viridiplantae</taxon>
        <taxon>Streptophyta</taxon>
        <taxon>Embryophyta</taxon>
        <taxon>Tracheophyta</taxon>
        <taxon>Spermatophyta</taxon>
        <taxon>Magnoliopsida</taxon>
        <taxon>Liliopsida</taxon>
        <taxon>Poales</taxon>
        <taxon>Poaceae</taxon>
        <taxon>BOP clade</taxon>
        <taxon>Oryzoideae</taxon>
        <taxon>Oryzeae</taxon>
        <taxon>Zizaniinae</taxon>
        <taxon>Zizania</taxon>
    </lineage>
</organism>
<comment type="caution">
    <text evidence="4">The sequence shown here is derived from an EMBL/GenBank/DDBJ whole genome shotgun (WGS) entry which is preliminary data.</text>
</comment>
<feature type="compositionally biased region" description="Polar residues" evidence="2">
    <location>
        <begin position="437"/>
        <end position="447"/>
    </location>
</feature>
<feature type="region of interest" description="Disordered" evidence="2">
    <location>
        <begin position="1"/>
        <end position="54"/>
    </location>
</feature>
<reference evidence="4" key="2">
    <citation type="submission" date="2021-02" db="EMBL/GenBank/DDBJ databases">
        <authorList>
            <person name="Kimball J.A."/>
            <person name="Haas M.W."/>
            <person name="Macchietto M."/>
            <person name="Kono T."/>
            <person name="Duquette J."/>
            <person name="Shao M."/>
        </authorList>
    </citation>
    <scope>NUCLEOTIDE SEQUENCE</scope>
    <source>
        <tissue evidence="4">Fresh leaf tissue</tissue>
    </source>
</reference>
<dbReference type="PANTHER" id="PTHR47068:SF2">
    <property type="entry name" value="OS04G0552400 PROTEIN"/>
    <property type="match status" value="1"/>
</dbReference>
<feature type="region of interest" description="Disordered" evidence="2">
    <location>
        <begin position="90"/>
        <end position="159"/>
    </location>
</feature>
<dbReference type="PROSITE" id="PS50157">
    <property type="entry name" value="ZINC_FINGER_C2H2_2"/>
    <property type="match status" value="2"/>
</dbReference>